<keyword evidence="1" id="KW-0732">Signal</keyword>
<comment type="caution">
    <text evidence="2">The sequence shown here is derived from an EMBL/GenBank/DDBJ whole genome shotgun (WGS) entry which is preliminary data.</text>
</comment>
<organism evidence="2 3">
    <name type="scientific">Delftia deserti</name>
    <dbReference type="NCBI Taxonomy" id="1651218"/>
    <lineage>
        <taxon>Bacteria</taxon>
        <taxon>Pseudomonadati</taxon>
        <taxon>Pseudomonadota</taxon>
        <taxon>Betaproteobacteria</taxon>
        <taxon>Burkholderiales</taxon>
        <taxon>Comamonadaceae</taxon>
        <taxon>Delftia</taxon>
    </lineage>
</organism>
<dbReference type="Proteomes" id="UP001597287">
    <property type="component" value="Unassembled WGS sequence"/>
</dbReference>
<evidence type="ECO:0000256" key="1">
    <source>
        <dbReference type="SAM" id="SignalP"/>
    </source>
</evidence>
<protein>
    <recommendedName>
        <fullName evidence="4">DUF4124 domain-containing protein</fullName>
    </recommendedName>
</protein>
<feature type="chain" id="PRO_5047502541" description="DUF4124 domain-containing protein" evidence="1">
    <location>
        <begin position="20"/>
        <end position="192"/>
    </location>
</feature>
<accession>A0ABW5ELR6</accession>
<gene>
    <name evidence="2" type="ORF">ACFSPV_04715</name>
</gene>
<proteinExistence type="predicted"/>
<dbReference type="RefSeq" id="WP_380104714.1">
    <property type="nucleotide sequence ID" value="NZ_JBHSIH010000001.1"/>
</dbReference>
<dbReference type="EMBL" id="JBHUIG010000003">
    <property type="protein sequence ID" value="MFD2317994.1"/>
    <property type="molecule type" value="Genomic_DNA"/>
</dbReference>
<evidence type="ECO:0000313" key="3">
    <source>
        <dbReference type="Proteomes" id="UP001597287"/>
    </source>
</evidence>
<reference evidence="3" key="1">
    <citation type="journal article" date="2019" name="Int. J. Syst. Evol. Microbiol.">
        <title>The Global Catalogue of Microorganisms (GCM) 10K type strain sequencing project: providing services to taxonomists for standard genome sequencing and annotation.</title>
        <authorList>
            <consortium name="The Broad Institute Genomics Platform"/>
            <consortium name="The Broad Institute Genome Sequencing Center for Infectious Disease"/>
            <person name="Wu L."/>
            <person name="Ma J."/>
        </authorList>
    </citation>
    <scope>NUCLEOTIDE SEQUENCE [LARGE SCALE GENOMIC DNA]</scope>
    <source>
        <strain evidence="3">CCUG 62793</strain>
    </source>
</reference>
<keyword evidence="3" id="KW-1185">Reference proteome</keyword>
<evidence type="ECO:0000313" key="2">
    <source>
        <dbReference type="EMBL" id="MFD2317994.1"/>
    </source>
</evidence>
<feature type="signal peptide" evidence="1">
    <location>
        <begin position="1"/>
        <end position="19"/>
    </location>
</feature>
<sequence length="192" mass="20693">MIKQTSVLVILLMTAPAWAVNKCKGSDGKFVFQDAPCLGEGARVDVRPASGTAGSTSTAESQAALDSLKQKNALSEAIRTHKPMVGMTVAQLEKAMGLATKVNADNYNGTTREQVIYERPSETWLVYTRNGIVESIQHRPGAPVGMPNQRMSGPCPTQHEINSAITSASSMTLSDLERAERWKAIKAMQACK</sequence>
<evidence type="ECO:0008006" key="4">
    <source>
        <dbReference type="Google" id="ProtNLM"/>
    </source>
</evidence>
<name>A0ABW5ELR6_9BURK</name>